<dbReference type="Gene3D" id="3.30.70.920">
    <property type="match status" value="1"/>
</dbReference>
<keyword evidence="2" id="KW-0238">DNA-binding</keyword>
<dbReference type="InterPro" id="IPR000485">
    <property type="entry name" value="AsnC-type_HTH_dom"/>
</dbReference>
<dbReference type="SUPFAM" id="SSF54909">
    <property type="entry name" value="Dimeric alpha+beta barrel"/>
    <property type="match status" value="1"/>
</dbReference>
<evidence type="ECO:0000256" key="3">
    <source>
        <dbReference type="ARBA" id="ARBA00023163"/>
    </source>
</evidence>
<dbReference type="InterPro" id="IPR019888">
    <property type="entry name" value="Tscrpt_reg_AsnC-like"/>
</dbReference>
<evidence type="ECO:0000259" key="4">
    <source>
        <dbReference type="PROSITE" id="PS50956"/>
    </source>
</evidence>
<dbReference type="Proteomes" id="UP000823904">
    <property type="component" value="Unassembled WGS sequence"/>
</dbReference>
<keyword evidence="3" id="KW-0804">Transcription</keyword>
<dbReference type="PANTHER" id="PTHR30154:SF53">
    <property type="entry name" value="HTH-TYPE TRANSCRIPTIONAL REGULATOR LRPC"/>
    <property type="match status" value="1"/>
</dbReference>
<sequence length="144" mass="16350">MDKIDQTILKILQENAKTPLKEIANQVYLSTPAVSARIEKMEKEGIITGYQAQINPEALGYHIKAFINLEVAPEDKKEFYPYVKACPNVIECNCVTGDYSMILEVLFRSTVELDQFIGELQRFGRTKTLIVFSTSVEHRGIHVL</sequence>
<dbReference type="GO" id="GO:0005829">
    <property type="term" value="C:cytosol"/>
    <property type="evidence" value="ECO:0007669"/>
    <property type="project" value="TreeGrafter"/>
</dbReference>
<dbReference type="GO" id="GO:0043565">
    <property type="term" value="F:sequence-specific DNA binding"/>
    <property type="evidence" value="ECO:0007669"/>
    <property type="project" value="InterPro"/>
</dbReference>
<evidence type="ECO:0000313" key="5">
    <source>
        <dbReference type="EMBL" id="HJC50009.1"/>
    </source>
</evidence>
<reference evidence="5" key="2">
    <citation type="submission" date="2021-04" db="EMBL/GenBank/DDBJ databases">
        <authorList>
            <person name="Gilroy R."/>
        </authorList>
    </citation>
    <scope>NUCLEOTIDE SEQUENCE</scope>
    <source>
        <strain evidence="5">ChiSjej3B21-8574</strain>
    </source>
</reference>
<accession>A0A9D2T8X7</accession>
<dbReference type="Gene3D" id="1.10.10.10">
    <property type="entry name" value="Winged helix-like DNA-binding domain superfamily/Winged helix DNA-binding domain"/>
    <property type="match status" value="1"/>
</dbReference>
<dbReference type="SUPFAM" id="SSF46785">
    <property type="entry name" value="Winged helix' DNA-binding domain"/>
    <property type="match status" value="1"/>
</dbReference>
<proteinExistence type="predicted"/>
<evidence type="ECO:0000256" key="2">
    <source>
        <dbReference type="ARBA" id="ARBA00023125"/>
    </source>
</evidence>
<name>A0A9D2T8X7_9FIRM</name>
<organism evidence="5 6">
    <name type="scientific">Candidatus Anaerostipes avistercoris</name>
    <dbReference type="NCBI Taxonomy" id="2838462"/>
    <lineage>
        <taxon>Bacteria</taxon>
        <taxon>Bacillati</taxon>
        <taxon>Bacillota</taxon>
        <taxon>Clostridia</taxon>
        <taxon>Lachnospirales</taxon>
        <taxon>Lachnospiraceae</taxon>
        <taxon>Anaerostipes</taxon>
    </lineage>
</organism>
<dbReference type="PRINTS" id="PR00033">
    <property type="entry name" value="HTHASNC"/>
</dbReference>
<gene>
    <name evidence="5" type="ORF">H9754_05420</name>
</gene>
<dbReference type="InterPro" id="IPR011008">
    <property type="entry name" value="Dimeric_a/b-barrel"/>
</dbReference>
<dbReference type="InterPro" id="IPR011991">
    <property type="entry name" value="ArsR-like_HTH"/>
</dbReference>
<dbReference type="PANTHER" id="PTHR30154">
    <property type="entry name" value="LEUCINE-RESPONSIVE REGULATORY PROTEIN"/>
    <property type="match status" value="1"/>
</dbReference>
<evidence type="ECO:0000256" key="1">
    <source>
        <dbReference type="ARBA" id="ARBA00023015"/>
    </source>
</evidence>
<dbReference type="CDD" id="cd00090">
    <property type="entry name" value="HTH_ARSR"/>
    <property type="match status" value="1"/>
</dbReference>
<keyword evidence="1" id="KW-0805">Transcription regulation</keyword>
<dbReference type="SMART" id="SM00344">
    <property type="entry name" value="HTH_ASNC"/>
    <property type="match status" value="1"/>
</dbReference>
<protein>
    <submittedName>
        <fullName evidence="5">Lrp/AsnC family transcriptional regulator</fullName>
    </submittedName>
</protein>
<dbReference type="InterPro" id="IPR036390">
    <property type="entry name" value="WH_DNA-bd_sf"/>
</dbReference>
<reference evidence="5" key="1">
    <citation type="journal article" date="2021" name="PeerJ">
        <title>Extensive microbial diversity within the chicken gut microbiome revealed by metagenomics and culture.</title>
        <authorList>
            <person name="Gilroy R."/>
            <person name="Ravi A."/>
            <person name="Getino M."/>
            <person name="Pursley I."/>
            <person name="Horton D.L."/>
            <person name="Alikhan N.F."/>
            <person name="Baker D."/>
            <person name="Gharbi K."/>
            <person name="Hall N."/>
            <person name="Watson M."/>
            <person name="Adriaenssens E.M."/>
            <person name="Foster-Nyarko E."/>
            <person name="Jarju S."/>
            <person name="Secka A."/>
            <person name="Antonio M."/>
            <person name="Oren A."/>
            <person name="Chaudhuri R.R."/>
            <person name="La Ragione R."/>
            <person name="Hildebrand F."/>
            <person name="Pallen M.J."/>
        </authorList>
    </citation>
    <scope>NUCLEOTIDE SEQUENCE</scope>
    <source>
        <strain evidence="5">ChiSjej3B21-8574</strain>
    </source>
</reference>
<dbReference type="Pfam" id="PF13412">
    <property type="entry name" value="HTH_24"/>
    <property type="match status" value="1"/>
</dbReference>
<comment type="caution">
    <text evidence="5">The sequence shown here is derived from an EMBL/GenBank/DDBJ whole genome shotgun (WGS) entry which is preliminary data.</text>
</comment>
<dbReference type="AlphaFoldDB" id="A0A9D2T8X7"/>
<dbReference type="InterPro" id="IPR036388">
    <property type="entry name" value="WH-like_DNA-bd_sf"/>
</dbReference>
<evidence type="ECO:0000313" key="6">
    <source>
        <dbReference type="Proteomes" id="UP000823904"/>
    </source>
</evidence>
<dbReference type="EMBL" id="DWWD01000022">
    <property type="protein sequence ID" value="HJC50009.1"/>
    <property type="molecule type" value="Genomic_DNA"/>
</dbReference>
<dbReference type="GO" id="GO:0043200">
    <property type="term" value="P:response to amino acid"/>
    <property type="evidence" value="ECO:0007669"/>
    <property type="project" value="TreeGrafter"/>
</dbReference>
<dbReference type="PROSITE" id="PS50956">
    <property type="entry name" value="HTH_ASNC_2"/>
    <property type="match status" value="1"/>
</dbReference>
<feature type="domain" description="HTH asnC-type" evidence="4">
    <location>
        <begin position="1"/>
        <end position="62"/>
    </location>
</feature>
<dbReference type="Pfam" id="PF01037">
    <property type="entry name" value="AsnC_trans_reg"/>
    <property type="match status" value="1"/>
</dbReference>
<dbReference type="InterPro" id="IPR019887">
    <property type="entry name" value="Tscrpt_reg_AsnC/Lrp_C"/>
</dbReference>